<evidence type="ECO:0000256" key="3">
    <source>
        <dbReference type="ARBA" id="ARBA00012438"/>
    </source>
</evidence>
<dbReference type="InterPro" id="IPR001789">
    <property type="entry name" value="Sig_transdc_resp-reg_receiver"/>
</dbReference>
<accession>A0ABP7TGF8</accession>
<keyword evidence="10" id="KW-0902">Two-component regulatory system</keyword>
<dbReference type="InterPro" id="IPR036890">
    <property type="entry name" value="HATPase_C_sf"/>
</dbReference>
<feature type="modified residue" description="4-aspartylphosphate" evidence="13">
    <location>
        <position position="502"/>
    </location>
</feature>
<proteinExistence type="predicted"/>
<dbReference type="PRINTS" id="PR00344">
    <property type="entry name" value="BCTRLSENSOR"/>
</dbReference>
<protein>
    <recommendedName>
        <fullName evidence="3">histidine kinase</fullName>
        <ecNumber evidence="3">2.7.13.3</ecNumber>
    </recommendedName>
</protein>
<dbReference type="Pfam" id="PF02518">
    <property type="entry name" value="HATPase_c"/>
    <property type="match status" value="1"/>
</dbReference>
<keyword evidence="9 14" id="KW-1133">Transmembrane helix</keyword>
<dbReference type="SMART" id="SM00448">
    <property type="entry name" value="REC"/>
    <property type="match status" value="1"/>
</dbReference>
<dbReference type="SUPFAM" id="SSF55874">
    <property type="entry name" value="ATPase domain of HSP90 chaperone/DNA topoisomerase II/histidine kinase"/>
    <property type="match status" value="1"/>
</dbReference>
<dbReference type="Gene3D" id="1.10.287.130">
    <property type="match status" value="1"/>
</dbReference>
<evidence type="ECO:0000256" key="8">
    <source>
        <dbReference type="ARBA" id="ARBA00022840"/>
    </source>
</evidence>
<feature type="transmembrane region" description="Helical" evidence="14">
    <location>
        <begin position="85"/>
        <end position="114"/>
    </location>
</feature>
<dbReference type="Gene3D" id="1.20.120.160">
    <property type="entry name" value="HPT domain"/>
    <property type="match status" value="1"/>
</dbReference>
<dbReference type="CDD" id="cd00088">
    <property type="entry name" value="HPT"/>
    <property type="match status" value="1"/>
</dbReference>
<keyword evidence="8 18" id="KW-0067">ATP-binding</keyword>
<dbReference type="Pfam" id="PF01627">
    <property type="entry name" value="Hpt"/>
    <property type="match status" value="1"/>
</dbReference>
<evidence type="ECO:0000256" key="10">
    <source>
        <dbReference type="ARBA" id="ARBA00023012"/>
    </source>
</evidence>
<dbReference type="SUPFAM" id="SSF47384">
    <property type="entry name" value="Homodimeric domain of signal transducing histidine kinase"/>
    <property type="match status" value="1"/>
</dbReference>
<dbReference type="InterPro" id="IPR005467">
    <property type="entry name" value="His_kinase_dom"/>
</dbReference>
<feature type="transmembrane region" description="Helical" evidence="14">
    <location>
        <begin position="126"/>
        <end position="145"/>
    </location>
</feature>
<dbReference type="PROSITE" id="PS50110">
    <property type="entry name" value="RESPONSE_REGULATORY"/>
    <property type="match status" value="1"/>
</dbReference>
<reference evidence="19" key="1">
    <citation type="journal article" date="2019" name="Int. J. Syst. Evol. Microbiol.">
        <title>The Global Catalogue of Microorganisms (GCM) 10K type strain sequencing project: providing services to taxonomists for standard genome sequencing and annotation.</title>
        <authorList>
            <consortium name="The Broad Institute Genomics Platform"/>
            <consortium name="The Broad Institute Genome Sequencing Center for Infectious Disease"/>
            <person name="Wu L."/>
            <person name="Ma J."/>
        </authorList>
    </citation>
    <scope>NUCLEOTIDE SEQUENCE [LARGE SCALE GENOMIC DNA]</scope>
    <source>
        <strain evidence="19">JCM 16673</strain>
    </source>
</reference>
<evidence type="ECO:0000256" key="13">
    <source>
        <dbReference type="PROSITE-ProRule" id="PRU00169"/>
    </source>
</evidence>
<evidence type="ECO:0000256" key="5">
    <source>
        <dbReference type="ARBA" id="ARBA00022553"/>
    </source>
</evidence>
<evidence type="ECO:0000256" key="6">
    <source>
        <dbReference type="ARBA" id="ARBA00022692"/>
    </source>
</evidence>
<dbReference type="InterPro" id="IPR036641">
    <property type="entry name" value="HPT_dom_sf"/>
</dbReference>
<feature type="domain" description="HPt" evidence="17">
    <location>
        <begin position="616"/>
        <end position="709"/>
    </location>
</feature>
<feature type="transmembrane region" description="Helical" evidence="14">
    <location>
        <begin position="152"/>
        <end position="173"/>
    </location>
</feature>
<dbReference type="InterPro" id="IPR036097">
    <property type="entry name" value="HisK_dim/P_sf"/>
</dbReference>
<evidence type="ECO:0000256" key="14">
    <source>
        <dbReference type="SAM" id="Phobius"/>
    </source>
</evidence>
<dbReference type="PANTHER" id="PTHR45339">
    <property type="entry name" value="HYBRID SIGNAL TRANSDUCTION HISTIDINE KINASE J"/>
    <property type="match status" value="1"/>
</dbReference>
<feature type="domain" description="Histidine kinase" evidence="15">
    <location>
        <begin position="196"/>
        <end position="424"/>
    </location>
</feature>
<evidence type="ECO:0000256" key="1">
    <source>
        <dbReference type="ARBA" id="ARBA00000085"/>
    </source>
</evidence>
<evidence type="ECO:0000256" key="9">
    <source>
        <dbReference type="ARBA" id="ARBA00022989"/>
    </source>
</evidence>
<dbReference type="SMART" id="SM00387">
    <property type="entry name" value="HATPase_c"/>
    <property type="match status" value="1"/>
</dbReference>
<dbReference type="SUPFAM" id="SSF47226">
    <property type="entry name" value="Histidine-containing phosphotransfer domain, HPT domain"/>
    <property type="match status" value="1"/>
</dbReference>
<dbReference type="SUPFAM" id="SSF52172">
    <property type="entry name" value="CheY-like"/>
    <property type="match status" value="1"/>
</dbReference>
<evidence type="ECO:0000259" key="15">
    <source>
        <dbReference type="PROSITE" id="PS50109"/>
    </source>
</evidence>
<evidence type="ECO:0000259" key="17">
    <source>
        <dbReference type="PROSITE" id="PS50894"/>
    </source>
</evidence>
<dbReference type="GO" id="GO:0005524">
    <property type="term" value="F:ATP binding"/>
    <property type="evidence" value="ECO:0007669"/>
    <property type="project" value="UniProtKB-KW"/>
</dbReference>
<dbReference type="InterPro" id="IPR004358">
    <property type="entry name" value="Sig_transdc_His_kin-like_C"/>
</dbReference>
<dbReference type="Proteomes" id="UP001501353">
    <property type="component" value="Unassembled WGS sequence"/>
</dbReference>
<dbReference type="CDD" id="cd00082">
    <property type="entry name" value="HisKA"/>
    <property type="match status" value="1"/>
</dbReference>
<keyword evidence="11 14" id="KW-0472">Membrane</keyword>
<dbReference type="SMART" id="SM00388">
    <property type="entry name" value="HisKA"/>
    <property type="match status" value="1"/>
</dbReference>
<evidence type="ECO:0000256" key="7">
    <source>
        <dbReference type="ARBA" id="ARBA00022741"/>
    </source>
</evidence>
<dbReference type="InterPro" id="IPR011006">
    <property type="entry name" value="CheY-like_superfamily"/>
</dbReference>
<dbReference type="PROSITE" id="PS50109">
    <property type="entry name" value="HIS_KIN"/>
    <property type="match status" value="1"/>
</dbReference>
<dbReference type="InterPro" id="IPR003661">
    <property type="entry name" value="HisK_dim/P_dom"/>
</dbReference>
<evidence type="ECO:0000256" key="4">
    <source>
        <dbReference type="ARBA" id="ARBA00022475"/>
    </source>
</evidence>
<dbReference type="CDD" id="cd17546">
    <property type="entry name" value="REC_hyHK_CKI1_RcsC-like"/>
    <property type="match status" value="1"/>
</dbReference>
<dbReference type="PROSITE" id="PS50894">
    <property type="entry name" value="HPT"/>
    <property type="match status" value="1"/>
</dbReference>
<name>A0ABP7TGF8_9BURK</name>
<dbReference type="InterPro" id="IPR003594">
    <property type="entry name" value="HATPase_dom"/>
</dbReference>
<evidence type="ECO:0000313" key="18">
    <source>
        <dbReference type="EMBL" id="GAA4025814.1"/>
    </source>
</evidence>
<dbReference type="PANTHER" id="PTHR45339:SF1">
    <property type="entry name" value="HYBRID SIGNAL TRANSDUCTION HISTIDINE KINASE J"/>
    <property type="match status" value="1"/>
</dbReference>
<evidence type="ECO:0000313" key="19">
    <source>
        <dbReference type="Proteomes" id="UP001501353"/>
    </source>
</evidence>
<keyword evidence="7" id="KW-0547">Nucleotide-binding</keyword>
<keyword evidence="19" id="KW-1185">Reference proteome</keyword>
<dbReference type="Gene3D" id="3.40.50.2300">
    <property type="match status" value="1"/>
</dbReference>
<comment type="catalytic activity">
    <reaction evidence="1">
        <text>ATP + protein L-histidine = ADP + protein N-phospho-L-histidine.</text>
        <dbReference type="EC" id="2.7.13.3"/>
    </reaction>
</comment>
<dbReference type="EC" id="2.7.13.3" evidence="3"/>
<dbReference type="Pfam" id="PF00512">
    <property type="entry name" value="HisKA"/>
    <property type="match status" value="1"/>
</dbReference>
<comment type="caution">
    <text evidence="18">The sequence shown here is derived from an EMBL/GenBank/DDBJ whole genome shotgun (WGS) entry which is preliminary data.</text>
</comment>
<keyword evidence="4" id="KW-1003">Cell membrane</keyword>
<comment type="subcellular location">
    <subcellularLocation>
        <location evidence="2">Cell membrane</location>
        <topology evidence="2">Multi-pass membrane protein</topology>
    </subcellularLocation>
</comment>
<dbReference type="InterPro" id="IPR008207">
    <property type="entry name" value="Sig_transdc_His_kin_Hpt_dom"/>
</dbReference>
<sequence>MLNALRAAMGGARRFARHPNSEHEQGLVRIAIGVLICVFVLWHTPVAAISLRLALVIGFFLCLSSLILLSIAFHPQPVIARRGLAILNDAAGITCGILYAGELGVPLYLFYLWITFGNGFRFGNAYLYATLAASLTGFSLALLFVDYWQVHRALGAGLWVGMILVGLYFSTLVTRLTRALQQEEAANQAKRSFISSVSHELRTPLNAIIGMTDLLQSTHLDHGQKEMVSSLDNASQLMLALIEDVLDFAKIEAGKVVIEDIDFDLHQLVGGILDIFKYQVNARGLQLVTDIDPDTPGALRGDPHHLRQVLVNLMSNAIKFTEQGGIVLRIRLPASASASAPRDIDHVRLRFEVEDTGIGIGPAAQGRIFDSFVQADESTTRRYGGTGLGTTISRQLVGLMGGELGLRSTLGVGSTFWFELDVCRQQPTLTGAPVALTMSPPPPLPVTPFIPLRLLVADDNATNRTVIRQMLERAGHQCVLAEDGEQVLDQLEQDSFDAVILDMNMPNMNGLEAARAIRFMESPGSHLPLIMLSADVNAETRADCATAGIDHFLSKPIRIDALLQTLDGLILQYGKMRLPAMSQREALVRPLLIQPDAAAVVLNYATLAELDAIGQNPQFVSGLMTGFIVDARSLMAQVEQAREDNDIARLRDVLHALKGSAMSIGALALRSTCAALEDASDADLARDPSAVVALLQDAVTTLLAALDQYQCTRQQLLAKVH</sequence>
<evidence type="ECO:0000256" key="11">
    <source>
        <dbReference type="ARBA" id="ARBA00023136"/>
    </source>
</evidence>
<evidence type="ECO:0000256" key="12">
    <source>
        <dbReference type="PROSITE-ProRule" id="PRU00110"/>
    </source>
</evidence>
<dbReference type="RefSeq" id="WP_344763617.1">
    <property type="nucleotide sequence ID" value="NZ_BAAAZE010000008.1"/>
</dbReference>
<dbReference type="Pfam" id="PF00072">
    <property type="entry name" value="Response_reg"/>
    <property type="match status" value="1"/>
</dbReference>
<keyword evidence="5 13" id="KW-0597">Phosphoprotein</keyword>
<dbReference type="CDD" id="cd16922">
    <property type="entry name" value="HATPase_EvgS-ArcB-TorS-like"/>
    <property type="match status" value="1"/>
</dbReference>
<feature type="transmembrane region" description="Helical" evidence="14">
    <location>
        <begin position="26"/>
        <end position="43"/>
    </location>
</feature>
<feature type="domain" description="Response regulatory" evidence="16">
    <location>
        <begin position="453"/>
        <end position="570"/>
    </location>
</feature>
<dbReference type="EMBL" id="BAAAZE010000008">
    <property type="protein sequence ID" value="GAA4025814.1"/>
    <property type="molecule type" value="Genomic_DNA"/>
</dbReference>
<evidence type="ECO:0000259" key="16">
    <source>
        <dbReference type="PROSITE" id="PS50110"/>
    </source>
</evidence>
<feature type="transmembrane region" description="Helical" evidence="14">
    <location>
        <begin position="49"/>
        <end position="73"/>
    </location>
</feature>
<organism evidence="18 19">
    <name type="scientific">Actimicrobium antarcticum</name>
    <dbReference type="NCBI Taxonomy" id="1051899"/>
    <lineage>
        <taxon>Bacteria</taxon>
        <taxon>Pseudomonadati</taxon>
        <taxon>Pseudomonadota</taxon>
        <taxon>Betaproteobacteria</taxon>
        <taxon>Burkholderiales</taxon>
        <taxon>Oxalobacteraceae</taxon>
        <taxon>Actimicrobium</taxon>
    </lineage>
</organism>
<gene>
    <name evidence="18" type="ORF">GCM10022212_24680</name>
</gene>
<keyword evidence="6 14" id="KW-0812">Transmembrane</keyword>
<dbReference type="Gene3D" id="3.30.565.10">
    <property type="entry name" value="Histidine kinase-like ATPase, C-terminal domain"/>
    <property type="match status" value="1"/>
</dbReference>
<evidence type="ECO:0000256" key="2">
    <source>
        <dbReference type="ARBA" id="ARBA00004651"/>
    </source>
</evidence>
<feature type="modified residue" description="Phosphohistidine" evidence="12">
    <location>
        <position position="655"/>
    </location>
</feature>